<evidence type="ECO:0000256" key="11">
    <source>
        <dbReference type="ARBA" id="ARBA00023004"/>
    </source>
</evidence>
<evidence type="ECO:0000256" key="10">
    <source>
        <dbReference type="ARBA" id="ARBA00023002"/>
    </source>
</evidence>
<organism evidence="16 17">
    <name type="scientific">Argiope bruennichi</name>
    <name type="common">Wasp spider</name>
    <name type="synonym">Aranea bruennichi</name>
    <dbReference type="NCBI Taxonomy" id="94029"/>
    <lineage>
        <taxon>Eukaryota</taxon>
        <taxon>Metazoa</taxon>
        <taxon>Ecdysozoa</taxon>
        <taxon>Arthropoda</taxon>
        <taxon>Chelicerata</taxon>
        <taxon>Arachnida</taxon>
        <taxon>Araneae</taxon>
        <taxon>Araneomorphae</taxon>
        <taxon>Entelegynae</taxon>
        <taxon>Araneoidea</taxon>
        <taxon>Araneidae</taxon>
        <taxon>Argiope</taxon>
    </lineage>
</organism>
<dbReference type="Pfam" id="PF00067">
    <property type="entry name" value="p450"/>
    <property type="match status" value="1"/>
</dbReference>
<gene>
    <name evidence="16" type="ORF">HNY73_007224</name>
</gene>
<dbReference type="GO" id="GO:0016712">
    <property type="term" value="F:oxidoreductase activity, acting on paired donors, with incorporation or reduction of molecular oxygen, reduced flavin or flavoprotein as one donor, and incorporation of one atom of oxygen"/>
    <property type="evidence" value="ECO:0007669"/>
    <property type="project" value="TreeGrafter"/>
</dbReference>
<keyword evidence="12 15" id="KW-0503">Monooxygenase</keyword>
<reference evidence="16" key="1">
    <citation type="journal article" date="2020" name="bioRxiv">
        <title>Chromosome-level reference genome of the European wasp spider Argiope bruennichi: a resource for studies on range expansion and evolutionary adaptation.</title>
        <authorList>
            <person name="Sheffer M.M."/>
            <person name="Hoppe A."/>
            <person name="Krehenwinkel H."/>
            <person name="Uhl G."/>
            <person name="Kuss A.W."/>
            <person name="Jensen L."/>
            <person name="Jensen C."/>
            <person name="Gillespie R.G."/>
            <person name="Hoff K.J."/>
            <person name="Prost S."/>
        </authorList>
    </citation>
    <scope>NUCLEOTIDE SEQUENCE</scope>
</reference>
<proteinExistence type="inferred from homology"/>
<evidence type="ECO:0000256" key="2">
    <source>
        <dbReference type="ARBA" id="ARBA00003690"/>
    </source>
</evidence>
<keyword evidence="7 14" id="KW-0479">Metal-binding</keyword>
<dbReference type="GO" id="GO:0006082">
    <property type="term" value="P:organic acid metabolic process"/>
    <property type="evidence" value="ECO:0007669"/>
    <property type="project" value="TreeGrafter"/>
</dbReference>
<name>A0A8T0FGC8_ARGBR</name>
<comment type="caution">
    <text evidence="16">The sequence shown here is derived from an EMBL/GenBank/DDBJ whole genome shotgun (WGS) entry which is preliminary data.</text>
</comment>
<dbReference type="InterPro" id="IPR017972">
    <property type="entry name" value="Cyt_P450_CS"/>
</dbReference>
<evidence type="ECO:0000256" key="15">
    <source>
        <dbReference type="RuleBase" id="RU000461"/>
    </source>
</evidence>
<evidence type="ECO:0000256" key="9">
    <source>
        <dbReference type="ARBA" id="ARBA00022848"/>
    </source>
</evidence>
<reference evidence="16" key="2">
    <citation type="submission" date="2020-06" db="EMBL/GenBank/DDBJ databases">
        <authorList>
            <person name="Sheffer M."/>
        </authorList>
    </citation>
    <scope>NUCLEOTIDE SEQUENCE</scope>
</reference>
<feature type="binding site" description="axial binding residue" evidence="14">
    <location>
        <position position="556"/>
    </location>
    <ligand>
        <name>heme</name>
        <dbReference type="ChEBI" id="CHEBI:30413"/>
    </ligand>
    <ligandPart>
        <name>Fe</name>
        <dbReference type="ChEBI" id="CHEBI:18248"/>
    </ligandPart>
</feature>
<dbReference type="SUPFAM" id="SSF48264">
    <property type="entry name" value="Cytochrome P450"/>
    <property type="match status" value="1"/>
</dbReference>
<evidence type="ECO:0000313" key="16">
    <source>
        <dbReference type="EMBL" id="KAF8789278.1"/>
    </source>
</evidence>
<evidence type="ECO:0000256" key="12">
    <source>
        <dbReference type="ARBA" id="ARBA00023033"/>
    </source>
</evidence>
<dbReference type="PRINTS" id="PR00463">
    <property type="entry name" value="EP450I"/>
</dbReference>
<keyword evidence="6 14" id="KW-0349">Heme</keyword>
<evidence type="ECO:0000256" key="3">
    <source>
        <dbReference type="ARBA" id="ARBA00004174"/>
    </source>
</evidence>
<comment type="function">
    <text evidence="2">May be involved in the metabolism of insect hormones and in the breakdown of synthetic insecticides.</text>
</comment>
<dbReference type="Gene3D" id="1.10.630.10">
    <property type="entry name" value="Cytochrome P450"/>
    <property type="match status" value="1"/>
</dbReference>
<evidence type="ECO:0000313" key="17">
    <source>
        <dbReference type="Proteomes" id="UP000807504"/>
    </source>
</evidence>
<evidence type="ECO:0000256" key="5">
    <source>
        <dbReference type="ARBA" id="ARBA00010617"/>
    </source>
</evidence>
<dbReference type="PROSITE" id="PS00086">
    <property type="entry name" value="CYTOCHROME_P450"/>
    <property type="match status" value="1"/>
</dbReference>
<dbReference type="FunFam" id="1.10.630.10:FF:000238">
    <property type="entry name" value="Cytochrome P450 2A6"/>
    <property type="match status" value="1"/>
</dbReference>
<evidence type="ECO:0000256" key="8">
    <source>
        <dbReference type="ARBA" id="ARBA00022824"/>
    </source>
</evidence>
<keyword evidence="9" id="KW-0492">Microsome</keyword>
<dbReference type="InterPro" id="IPR002401">
    <property type="entry name" value="Cyt_P450_E_grp-I"/>
</dbReference>
<dbReference type="InterPro" id="IPR036396">
    <property type="entry name" value="Cyt_P450_sf"/>
</dbReference>
<dbReference type="AlphaFoldDB" id="A0A8T0FGC8"/>
<evidence type="ECO:0000256" key="14">
    <source>
        <dbReference type="PIRSR" id="PIRSR602401-1"/>
    </source>
</evidence>
<dbReference type="GO" id="GO:0020037">
    <property type="term" value="F:heme binding"/>
    <property type="evidence" value="ECO:0007669"/>
    <property type="project" value="InterPro"/>
</dbReference>
<accession>A0A8T0FGC8</accession>
<dbReference type="InterPro" id="IPR001128">
    <property type="entry name" value="Cyt_P450"/>
</dbReference>
<dbReference type="GO" id="GO:0005789">
    <property type="term" value="C:endoplasmic reticulum membrane"/>
    <property type="evidence" value="ECO:0007669"/>
    <property type="project" value="UniProtKB-SubCell"/>
</dbReference>
<dbReference type="GO" id="GO:0005506">
    <property type="term" value="F:iron ion binding"/>
    <property type="evidence" value="ECO:0007669"/>
    <property type="project" value="InterPro"/>
</dbReference>
<evidence type="ECO:0000256" key="6">
    <source>
        <dbReference type="ARBA" id="ARBA00022617"/>
    </source>
</evidence>
<sequence>MVSKKRNILQSLPWFIFKNAHTFKNEPFQIEAETSDIETSSLLEEIKTVFTGNEPFSGKIAPFGVETASGPSFQGTHGESESCSNQIGHNRVQTKFSRDEAEQFFAVPKTVEIGTESLPFETEFLSFEAELLSIKIGFVYDEVTSSARYYIGKKLHIGSKRSIPRFFKMESHHFQQLVSLFPFYRGKSPSINSQILERCLDEMFLFAAANKFNKGTTICNVVLFIIARLGFVQENKQTWEEQRRFFLEVGQSIGIGKPELEKKIQKEITAMMEGIRNTKEQPVDVYSSISNVTGKIMSQILFHKTFEQDRTFEILLRALKNMTTVFEGKTSIAVGFAFRLKCLVCSQMRKAQAFRDIARYIINGLIKEQEKALDPNISGGYVSAYLQHRNDLLTRGKDNEGSFTIERLQANTMNLLFEGTVTVSSTITALLEELSKHPDVQEAAQKELDSSVGGGRLLTCADKQNLPYLDATLQELYRIATPNLITRFCSNLKETRIDGYLIPSRSLICANLASLHFDSEIFLDPLKFDPKRFLDEHGKRVDKNRHYAFGLGKRSCLGESLAEAEVFLIIGSILQNFKVTSGNKKGALKFLQRERK</sequence>
<dbReference type="PRINTS" id="PR00385">
    <property type="entry name" value="P450"/>
</dbReference>
<dbReference type="PANTHER" id="PTHR24300:SF375">
    <property type="entry name" value="CYTOCHROME P450 FAMILY"/>
    <property type="match status" value="1"/>
</dbReference>
<evidence type="ECO:0000256" key="1">
    <source>
        <dbReference type="ARBA" id="ARBA00001971"/>
    </source>
</evidence>
<keyword evidence="17" id="KW-1185">Reference proteome</keyword>
<evidence type="ECO:0000256" key="4">
    <source>
        <dbReference type="ARBA" id="ARBA00004406"/>
    </source>
</evidence>
<keyword evidence="8" id="KW-0256">Endoplasmic reticulum</keyword>
<keyword evidence="10 15" id="KW-0560">Oxidoreductase</keyword>
<evidence type="ECO:0000256" key="7">
    <source>
        <dbReference type="ARBA" id="ARBA00022723"/>
    </source>
</evidence>
<dbReference type="Proteomes" id="UP000807504">
    <property type="component" value="Unassembled WGS sequence"/>
</dbReference>
<evidence type="ECO:0000256" key="13">
    <source>
        <dbReference type="ARBA" id="ARBA00023136"/>
    </source>
</evidence>
<comment type="subcellular location">
    <subcellularLocation>
        <location evidence="4">Endoplasmic reticulum membrane</location>
        <topology evidence="4">Peripheral membrane protein</topology>
    </subcellularLocation>
    <subcellularLocation>
        <location evidence="3">Microsome membrane</location>
        <topology evidence="3">Peripheral membrane protein</topology>
    </subcellularLocation>
</comment>
<comment type="similarity">
    <text evidence="5 15">Belongs to the cytochrome P450 family.</text>
</comment>
<keyword evidence="11 14" id="KW-0408">Iron</keyword>
<dbReference type="GO" id="GO:0006805">
    <property type="term" value="P:xenobiotic metabolic process"/>
    <property type="evidence" value="ECO:0007669"/>
    <property type="project" value="TreeGrafter"/>
</dbReference>
<dbReference type="PANTHER" id="PTHR24300">
    <property type="entry name" value="CYTOCHROME P450 508A4-RELATED"/>
    <property type="match status" value="1"/>
</dbReference>
<dbReference type="EMBL" id="JABXBU010000012">
    <property type="protein sequence ID" value="KAF8789278.1"/>
    <property type="molecule type" value="Genomic_DNA"/>
</dbReference>
<dbReference type="InterPro" id="IPR050182">
    <property type="entry name" value="Cytochrome_P450_fam2"/>
</dbReference>
<comment type="cofactor">
    <cofactor evidence="1 14">
        <name>heme</name>
        <dbReference type="ChEBI" id="CHEBI:30413"/>
    </cofactor>
</comment>
<protein>
    <submittedName>
        <fullName evidence="16">Cytochrome P450 2J5 like protein</fullName>
    </submittedName>
</protein>
<keyword evidence="13" id="KW-0472">Membrane</keyword>